<protein>
    <submittedName>
        <fullName evidence="1">DUF29 domain-containing protein</fullName>
    </submittedName>
</protein>
<dbReference type="InterPro" id="IPR002636">
    <property type="entry name" value="DUF29"/>
</dbReference>
<evidence type="ECO:0000313" key="1">
    <source>
        <dbReference type="EMBL" id="MFG6076147.1"/>
    </source>
</evidence>
<dbReference type="PANTHER" id="PTHR34235:SF4">
    <property type="entry name" value="SLR0291 PROTEIN"/>
    <property type="match status" value="1"/>
</dbReference>
<proteinExistence type="predicted"/>
<comment type="caution">
    <text evidence="1">The sequence shown here is derived from an EMBL/GenBank/DDBJ whole genome shotgun (WGS) entry which is preliminary data.</text>
</comment>
<sequence length="145" mass="17021">MASQYENDFYGWTLEQAELLQAGNLAQLDKGNLLEEIRSMGNSERRELESRLEVLLMHLLKWQYQPTYRGRSWQLTIAEQRRKIVRRLNRNPSLKNELSELMKDAYGDAILSAARETGLEADAFPQILPWGWEQLMDDNFLPSYK</sequence>
<dbReference type="RefSeq" id="WP_394148776.1">
    <property type="nucleotide sequence ID" value="NZ_JBGCUC010000005.1"/>
</dbReference>
<gene>
    <name evidence="1" type="ORF">AB3U87_07185</name>
</gene>
<dbReference type="Gene3D" id="1.20.1220.20">
    <property type="entry name" value="Uncharcterised protein PF01724"/>
    <property type="match status" value="1"/>
</dbReference>
<evidence type="ECO:0000313" key="2">
    <source>
        <dbReference type="Proteomes" id="UP001605250"/>
    </source>
</evidence>
<accession>A0ABW7CIV0</accession>
<organism evidence="1 2">
    <name type="scientific">Erwinia plantamica</name>
    <dbReference type="NCBI Taxonomy" id="3237104"/>
    <lineage>
        <taxon>Bacteria</taxon>
        <taxon>Pseudomonadati</taxon>
        <taxon>Pseudomonadota</taxon>
        <taxon>Gammaproteobacteria</taxon>
        <taxon>Enterobacterales</taxon>
        <taxon>Erwiniaceae</taxon>
        <taxon>Erwinia</taxon>
    </lineage>
</organism>
<dbReference type="PANTHER" id="PTHR34235">
    <property type="entry name" value="SLR1203 PROTEIN-RELATED"/>
    <property type="match status" value="1"/>
</dbReference>
<keyword evidence="2" id="KW-1185">Reference proteome</keyword>
<dbReference type="Proteomes" id="UP001605250">
    <property type="component" value="Unassembled WGS sequence"/>
</dbReference>
<reference evidence="1 2" key="1">
    <citation type="submission" date="2024-07" db="EMBL/GenBank/DDBJ databases">
        <title>Novel bacterial strain Erwinia sp. OPT-41 promoting growth of various crops.</title>
        <authorList>
            <person name="Egorshina A."/>
            <person name="Lukyantsev M.A."/>
            <person name="Golubev S.N."/>
            <person name="Muratova A.Y."/>
            <person name="Bulygina E.A."/>
        </authorList>
    </citation>
    <scope>NUCLEOTIDE SEQUENCE [LARGE SCALE GENOMIC DNA]</scope>
    <source>
        <strain evidence="1 2">OPT-41</strain>
    </source>
</reference>
<dbReference type="EMBL" id="JBGCUC010000005">
    <property type="protein sequence ID" value="MFG6076147.1"/>
    <property type="molecule type" value="Genomic_DNA"/>
</dbReference>
<name>A0ABW7CIV0_9GAMM</name>
<dbReference type="Pfam" id="PF01724">
    <property type="entry name" value="DUF29"/>
    <property type="match status" value="1"/>
</dbReference>